<accession>A0A1G9EQI2</accession>
<dbReference type="STRING" id="119000.SAMN05661010_00073"/>
<organism evidence="1 2">
    <name type="scientific">Modicisalibacter muralis</name>
    <dbReference type="NCBI Taxonomy" id="119000"/>
    <lineage>
        <taxon>Bacteria</taxon>
        <taxon>Pseudomonadati</taxon>
        <taxon>Pseudomonadota</taxon>
        <taxon>Gammaproteobacteria</taxon>
        <taxon>Oceanospirillales</taxon>
        <taxon>Halomonadaceae</taxon>
        <taxon>Modicisalibacter</taxon>
    </lineage>
</organism>
<dbReference type="NCBIfam" id="TIGR01634">
    <property type="entry name" value="tail_P2_I"/>
    <property type="match status" value="1"/>
</dbReference>
<dbReference type="EMBL" id="FNGI01000001">
    <property type="protein sequence ID" value="SDK78416.1"/>
    <property type="molecule type" value="Genomic_DNA"/>
</dbReference>
<sequence length="208" mass="23485">MADIWTLLPPNASFLERAAATALAEIECVPVPLRDLWHPDRCPAHLLPYLAWTFSVDRWDPTWSEAAKRAVIRSSFYVHRKKGTISALRRVVEPLGYLLEVTEWWQTQPEGQRGTFALRIGVLDTGITEEMFVELERLIADAKPLTRHITGLDITLSTSLMTHVGVSVYDGDELDVLPWETPDIDVICHSRHAVATTTTDTLEIHLYG</sequence>
<evidence type="ECO:0000313" key="1">
    <source>
        <dbReference type="EMBL" id="SDK78416.1"/>
    </source>
</evidence>
<dbReference type="RefSeq" id="WP_089724427.1">
    <property type="nucleotide sequence ID" value="NZ_FNGI01000001.1"/>
</dbReference>
<proteinExistence type="predicted"/>
<dbReference type="Pfam" id="PF09684">
    <property type="entry name" value="Tail_P2_I"/>
    <property type="match status" value="1"/>
</dbReference>
<reference evidence="1 2" key="1">
    <citation type="submission" date="2016-10" db="EMBL/GenBank/DDBJ databases">
        <authorList>
            <person name="de Groot N.N."/>
        </authorList>
    </citation>
    <scope>NUCLEOTIDE SEQUENCE [LARGE SCALE GENOMIC DNA]</scope>
    <source>
        <strain evidence="1 2">DSM 14789</strain>
    </source>
</reference>
<name>A0A1G9EQI2_9GAMM</name>
<keyword evidence="2" id="KW-1185">Reference proteome</keyword>
<gene>
    <name evidence="1" type="ORF">SAMN05661010_00073</name>
</gene>
<dbReference type="AlphaFoldDB" id="A0A1G9EQI2"/>
<dbReference type="InterPro" id="IPR006521">
    <property type="entry name" value="Tail_protein_I"/>
</dbReference>
<dbReference type="OrthoDB" id="90759at2"/>
<protein>
    <submittedName>
        <fullName evidence="1">Phage tail protein, P2 protein I family</fullName>
    </submittedName>
</protein>
<dbReference type="Proteomes" id="UP000198654">
    <property type="component" value="Unassembled WGS sequence"/>
</dbReference>
<evidence type="ECO:0000313" key="2">
    <source>
        <dbReference type="Proteomes" id="UP000198654"/>
    </source>
</evidence>